<dbReference type="EMBL" id="CCYD01000261">
    <property type="protein sequence ID" value="CEG37176.1"/>
    <property type="molecule type" value="Genomic_DNA"/>
</dbReference>
<dbReference type="Proteomes" id="UP000054928">
    <property type="component" value="Unassembled WGS sequence"/>
</dbReference>
<keyword evidence="2" id="KW-1185">Reference proteome</keyword>
<sequence>MMGELGKVIKQNWLDGSRDAEAQQVLRRHTNQTEWQCAKPLRLKFSFDTASKSPWQVADTNEIYSCKLKRSEERS</sequence>
<name>A0A0P1AA64_PLAHL</name>
<accession>A0A0P1AA64</accession>
<protein>
    <submittedName>
        <fullName evidence="1">Uncharacterized protein</fullName>
    </submittedName>
</protein>
<organism evidence="1 2">
    <name type="scientific">Plasmopara halstedii</name>
    <name type="common">Downy mildew of sunflower</name>
    <dbReference type="NCBI Taxonomy" id="4781"/>
    <lineage>
        <taxon>Eukaryota</taxon>
        <taxon>Sar</taxon>
        <taxon>Stramenopiles</taxon>
        <taxon>Oomycota</taxon>
        <taxon>Peronosporomycetes</taxon>
        <taxon>Peronosporales</taxon>
        <taxon>Peronosporaceae</taxon>
        <taxon>Plasmopara</taxon>
    </lineage>
</organism>
<proteinExistence type="predicted"/>
<evidence type="ECO:0000313" key="1">
    <source>
        <dbReference type="EMBL" id="CEG37176.1"/>
    </source>
</evidence>
<evidence type="ECO:0000313" key="2">
    <source>
        <dbReference type="Proteomes" id="UP000054928"/>
    </source>
</evidence>
<dbReference type="GeneID" id="36399678"/>
<dbReference type="AlphaFoldDB" id="A0A0P1AA64"/>
<reference evidence="2" key="1">
    <citation type="submission" date="2014-09" db="EMBL/GenBank/DDBJ databases">
        <authorList>
            <person name="Sharma Rahul"/>
            <person name="Thines Marco"/>
        </authorList>
    </citation>
    <scope>NUCLEOTIDE SEQUENCE [LARGE SCALE GENOMIC DNA]</scope>
</reference>
<dbReference type="RefSeq" id="XP_024573545.1">
    <property type="nucleotide sequence ID" value="XM_024722473.1"/>
</dbReference>